<protein>
    <submittedName>
        <fullName evidence="1">General transcription factor IIH subunit 4</fullName>
    </submittedName>
</protein>
<sequence length="70" mass="8461">MYGPQTLTCKNLQEYLKSLSKDTLDRLYNHPATCLAVFRSEAYVIRLLLRERQRIPRGKNAERYFRVIRW</sequence>
<reference evidence="1 2" key="1">
    <citation type="submission" date="2019-05" db="EMBL/GenBank/DDBJ databases">
        <title>Another draft genome of Portunus trituberculatus and its Hox gene families provides insights of decapod evolution.</title>
        <authorList>
            <person name="Jeong J.-H."/>
            <person name="Song I."/>
            <person name="Kim S."/>
            <person name="Choi T."/>
            <person name="Kim D."/>
            <person name="Ryu S."/>
            <person name="Kim W."/>
        </authorList>
    </citation>
    <scope>NUCLEOTIDE SEQUENCE [LARGE SCALE GENOMIC DNA]</scope>
    <source>
        <tissue evidence="1">Muscle</tissue>
    </source>
</reference>
<evidence type="ECO:0000313" key="1">
    <source>
        <dbReference type="EMBL" id="MPC94820.1"/>
    </source>
</evidence>
<dbReference type="Proteomes" id="UP000324222">
    <property type="component" value="Unassembled WGS sequence"/>
</dbReference>
<keyword evidence="2" id="KW-1185">Reference proteome</keyword>
<evidence type="ECO:0000313" key="2">
    <source>
        <dbReference type="Proteomes" id="UP000324222"/>
    </source>
</evidence>
<dbReference type="AlphaFoldDB" id="A0A5B7JDJ9"/>
<comment type="caution">
    <text evidence="1">The sequence shown here is derived from an EMBL/GenBank/DDBJ whole genome shotgun (WGS) entry which is preliminary data.</text>
</comment>
<name>A0A5B7JDJ9_PORTR</name>
<proteinExistence type="predicted"/>
<dbReference type="OrthoDB" id="364513at2759"/>
<organism evidence="1 2">
    <name type="scientific">Portunus trituberculatus</name>
    <name type="common">Swimming crab</name>
    <name type="synonym">Neptunus trituberculatus</name>
    <dbReference type="NCBI Taxonomy" id="210409"/>
    <lineage>
        <taxon>Eukaryota</taxon>
        <taxon>Metazoa</taxon>
        <taxon>Ecdysozoa</taxon>
        <taxon>Arthropoda</taxon>
        <taxon>Crustacea</taxon>
        <taxon>Multicrustacea</taxon>
        <taxon>Malacostraca</taxon>
        <taxon>Eumalacostraca</taxon>
        <taxon>Eucarida</taxon>
        <taxon>Decapoda</taxon>
        <taxon>Pleocyemata</taxon>
        <taxon>Brachyura</taxon>
        <taxon>Eubrachyura</taxon>
        <taxon>Portunoidea</taxon>
        <taxon>Portunidae</taxon>
        <taxon>Portuninae</taxon>
        <taxon>Portunus</taxon>
    </lineage>
</organism>
<dbReference type="EMBL" id="VSRR010099979">
    <property type="protein sequence ID" value="MPC94820.1"/>
    <property type="molecule type" value="Genomic_DNA"/>
</dbReference>
<accession>A0A5B7JDJ9</accession>
<gene>
    <name evidence="1" type="primary">Gtf2h4_0</name>
    <name evidence="1" type="ORF">E2C01_090006</name>
</gene>